<name>A0A0A9ARW1_ARUDO</name>
<sequence>MGSLGKSKKAWKRMREVLGCSPCSS</sequence>
<protein>
    <submittedName>
        <fullName evidence="1">Uncharacterized protein</fullName>
    </submittedName>
</protein>
<dbReference type="EMBL" id="GBRH01244009">
    <property type="protein sequence ID" value="JAD53886.1"/>
    <property type="molecule type" value="Transcribed_RNA"/>
</dbReference>
<accession>A0A0A9ARW1</accession>
<dbReference type="AlphaFoldDB" id="A0A0A9ARW1"/>
<evidence type="ECO:0000313" key="1">
    <source>
        <dbReference type="EMBL" id="JAD53886.1"/>
    </source>
</evidence>
<proteinExistence type="predicted"/>
<reference evidence="1" key="1">
    <citation type="submission" date="2014-09" db="EMBL/GenBank/DDBJ databases">
        <authorList>
            <person name="Magalhaes I.L.F."/>
            <person name="Oliveira U."/>
            <person name="Santos F.R."/>
            <person name="Vidigal T.H.D.A."/>
            <person name="Brescovit A.D."/>
            <person name="Santos A.J."/>
        </authorList>
    </citation>
    <scope>NUCLEOTIDE SEQUENCE</scope>
    <source>
        <tissue evidence="1">Shoot tissue taken approximately 20 cm above the soil surface</tissue>
    </source>
</reference>
<reference evidence="1" key="2">
    <citation type="journal article" date="2015" name="Data Brief">
        <title>Shoot transcriptome of the giant reed, Arundo donax.</title>
        <authorList>
            <person name="Barrero R.A."/>
            <person name="Guerrero F.D."/>
            <person name="Moolhuijzen P."/>
            <person name="Goolsby J.A."/>
            <person name="Tidwell J."/>
            <person name="Bellgard S.E."/>
            <person name="Bellgard M.I."/>
        </authorList>
    </citation>
    <scope>NUCLEOTIDE SEQUENCE</scope>
    <source>
        <tissue evidence="1">Shoot tissue taken approximately 20 cm above the soil surface</tissue>
    </source>
</reference>
<organism evidence="1">
    <name type="scientific">Arundo donax</name>
    <name type="common">Giant reed</name>
    <name type="synonym">Donax arundinaceus</name>
    <dbReference type="NCBI Taxonomy" id="35708"/>
    <lineage>
        <taxon>Eukaryota</taxon>
        <taxon>Viridiplantae</taxon>
        <taxon>Streptophyta</taxon>
        <taxon>Embryophyta</taxon>
        <taxon>Tracheophyta</taxon>
        <taxon>Spermatophyta</taxon>
        <taxon>Magnoliopsida</taxon>
        <taxon>Liliopsida</taxon>
        <taxon>Poales</taxon>
        <taxon>Poaceae</taxon>
        <taxon>PACMAD clade</taxon>
        <taxon>Arundinoideae</taxon>
        <taxon>Arundineae</taxon>
        <taxon>Arundo</taxon>
    </lineage>
</organism>